<evidence type="ECO:0000259" key="1">
    <source>
        <dbReference type="Pfam" id="PF01636"/>
    </source>
</evidence>
<keyword evidence="3" id="KW-1185">Reference proteome</keyword>
<feature type="domain" description="Aminoglycoside phosphotransferase" evidence="1">
    <location>
        <begin position="23"/>
        <end position="280"/>
    </location>
</feature>
<name>A0A7X6DL75_9BACT</name>
<reference evidence="2 3" key="1">
    <citation type="journal article" date="2020" name="Nature">
        <title>Bacterial chemolithoautotrophy via manganese oxidation.</title>
        <authorList>
            <person name="Yu H."/>
            <person name="Leadbetter J.R."/>
        </authorList>
    </citation>
    <scope>NUCLEOTIDE SEQUENCE [LARGE SCALE GENOMIC DNA]</scope>
    <source>
        <strain evidence="2 3">Mn-1</strain>
    </source>
</reference>
<dbReference type="Proteomes" id="UP000534783">
    <property type="component" value="Unassembled WGS sequence"/>
</dbReference>
<dbReference type="Pfam" id="PF01636">
    <property type="entry name" value="APH"/>
    <property type="match status" value="1"/>
</dbReference>
<dbReference type="InterPro" id="IPR002575">
    <property type="entry name" value="Aminoglycoside_PTrfase"/>
</dbReference>
<organism evidence="2 3">
    <name type="scientific">Candidatus Manganitrophus noduliformans</name>
    <dbReference type="NCBI Taxonomy" id="2606439"/>
    <lineage>
        <taxon>Bacteria</taxon>
        <taxon>Pseudomonadati</taxon>
        <taxon>Nitrospirota</taxon>
        <taxon>Nitrospiria</taxon>
        <taxon>Candidatus Troglogloeales</taxon>
        <taxon>Candidatus Manganitrophaceae</taxon>
        <taxon>Candidatus Manganitrophus</taxon>
    </lineage>
</organism>
<evidence type="ECO:0000313" key="2">
    <source>
        <dbReference type="EMBL" id="NKE69224.1"/>
    </source>
</evidence>
<dbReference type="AlphaFoldDB" id="A0A7X6DL75"/>
<accession>A0A7X6DL75</accession>
<evidence type="ECO:0000313" key="3">
    <source>
        <dbReference type="Proteomes" id="UP000534783"/>
    </source>
</evidence>
<sequence>MVDSEHLRKILNGALGLSAEKIEITPLAGDASNRSYHRVSWKENGSARSLVLMVLAAPEGFKASEEAVSGAPTETAELPFINIQRHLRVCKVAVPEIRFYDAARGWMLLEDLGDVTLAQVIQEKASGHPAALKEYYQKAIDTLLTIQMDASAAPSNGCIAHHRAFDQALFVWEFDHFIEYGIEARTGTPIPQKQRDAIRAYFSDIALRLASLPQVFTHRDYHSRNLMVQTDSAGFAVRVIDFQDALMGPPQYDLASLLRDSYIDLPEQVIDDLIAYYLQRKEARSGERVPPEMFREYFDLVSIQRNLKAAGRFVYIDRVKRNPRFLQYVPPTLRKVKRNLEKHRRLAPLHALLAEYVEELQPE</sequence>
<protein>
    <submittedName>
        <fullName evidence="2">Phosphotransferase</fullName>
    </submittedName>
</protein>
<dbReference type="EMBL" id="VTOW01000001">
    <property type="protein sequence ID" value="NKE69224.1"/>
    <property type="molecule type" value="Genomic_DNA"/>
</dbReference>
<dbReference type="GO" id="GO:0016740">
    <property type="term" value="F:transferase activity"/>
    <property type="evidence" value="ECO:0007669"/>
    <property type="project" value="UniProtKB-KW"/>
</dbReference>
<dbReference type="Gene3D" id="3.90.1200.10">
    <property type="match status" value="1"/>
</dbReference>
<keyword evidence="2" id="KW-0808">Transferase</keyword>
<proteinExistence type="predicted"/>
<dbReference type="SUPFAM" id="SSF56112">
    <property type="entry name" value="Protein kinase-like (PK-like)"/>
    <property type="match status" value="1"/>
</dbReference>
<comment type="caution">
    <text evidence="2">The sequence shown here is derived from an EMBL/GenBank/DDBJ whole genome shotgun (WGS) entry which is preliminary data.</text>
</comment>
<gene>
    <name evidence="2" type="ORF">MNODULE_00460</name>
</gene>
<dbReference type="InterPro" id="IPR011009">
    <property type="entry name" value="Kinase-like_dom_sf"/>
</dbReference>
<dbReference type="Gene3D" id="3.30.200.20">
    <property type="entry name" value="Phosphorylase Kinase, domain 1"/>
    <property type="match status" value="1"/>
</dbReference>
<dbReference type="RefSeq" id="WP_168057542.1">
    <property type="nucleotide sequence ID" value="NZ_VTOW01000001.1"/>
</dbReference>